<evidence type="ECO:0000256" key="1">
    <source>
        <dbReference type="SAM" id="Phobius"/>
    </source>
</evidence>
<feature type="transmembrane region" description="Helical" evidence="1">
    <location>
        <begin position="165"/>
        <end position="183"/>
    </location>
</feature>
<keyword evidence="1" id="KW-0812">Transmembrane</keyword>
<organism evidence="2 3">
    <name type="scientific">Kribbella flavida (strain DSM 17836 / JCM 10339 / NBRC 14399)</name>
    <dbReference type="NCBI Taxonomy" id="479435"/>
    <lineage>
        <taxon>Bacteria</taxon>
        <taxon>Bacillati</taxon>
        <taxon>Actinomycetota</taxon>
        <taxon>Actinomycetes</taxon>
        <taxon>Propionibacteriales</taxon>
        <taxon>Kribbellaceae</taxon>
        <taxon>Kribbella</taxon>
    </lineage>
</organism>
<dbReference type="Proteomes" id="UP000007967">
    <property type="component" value="Chromosome"/>
</dbReference>
<proteinExistence type="predicted"/>
<feature type="transmembrane region" description="Helical" evidence="1">
    <location>
        <begin position="99"/>
        <end position="125"/>
    </location>
</feature>
<evidence type="ECO:0000313" key="3">
    <source>
        <dbReference type="Proteomes" id="UP000007967"/>
    </source>
</evidence>
<accession>D2PTG8</accession>
<feature type="transmembrane region" description="Helical" evidence="1">
    <location>
        <begin position="238"/>
        <end position="258"/>
    </location>
</feature>
<dbReference type="EMBL" id="CP001736">
    <property type="protein sequence ID" value="ADB31281.1"/>
    <property type="molecule type" value="Genomic_DNA"/>
</dbReference>
<dbReference type="HOGENOM" id="CLU_1022255_0_0_11"/>
<reference evidence="2 3" key="2">
    <citation type="journal article" date="2010" name="Stand. Genomic Sci.">
        <title>Complete genome sequence of Kribbella flavida type strain (IFO 14399).</title>
        <authorList>
            <person name="Pukall R."/>
            <person name="Lapidus A."/>
            <person name="Glavina Del Rio T."/>
            <person name="Copeland A."/>
            <person name="Tice H."/>
            <person name="Cheng J.-F."/>
            <person name="Lucas S."/>
            <person name="Chen F."/>
            <person name="Nolan M."/>
            <person name="LaButti K."/>
            <person name="Pati A."/>
            <person name="Ivanova N."/>
            <person name="Mavrommatis K."/>
            <person name="Mikhailova N."/>
            <person name="Pitluck S."/>
            <person name="Bruce D."/>
            <person name="Goodwin L."/>
            <person name="Land M."/>
            <person name="Hauser L."/>
            <person name="Chang Y.-J."/>
            <person name="Jeffries C.D."/>
            <person name="Chen A."/>
            <person name="Palaniappan K."/>
            <person name="Chain P."/>
            <person name="Rohde M."/>
            <person name="Goeker M."/>
            <person name="Bristow J."/>
            <person name="Eisen J.A."/>
            <person name="Markowitz V."/>
            <person name="Hugenholtz P."/>
            <person name="Kyrpides N.C."/>
            <person name="Klenk H.-P."/>
            <person name="Brettin T."/>
        </authorList>
    </citation>
    <scope>NUCLEOTIDE SEQUENCE [LARGE SCALE GENOMIC DNA]</scope>
    <source>
        <strain evidence="3">DSM 17836 / JCM 10339 / NBRC 14399</strain>
    </source>
</reference>
<reference evidence="3" key="1">
    <citation type="submission" date="2009-09" db="EMBL/GenBank/DDBJ databases">
        <title>The complete genome of Kribbella flavida DSM 17836.</title>
        <authorList>
            <consortium name="US DOE Joint Genome Institute (JGI-PGF)"/>
            <person name="Lucas S."/>
            <person name="Copeland A."/>
            <person name="Lapidus A."/>
            <person name="Glavina del Rio T."/>
            <person name="Dalin E."/>
            <person name="Tice H."/>
            <person name="Bruce D."/>
            <person name="Goodwin L."/>
            <person name="Pitluck S."/>
            <person name="Kyrpides N."/>
            <person name="Mavromatis K."/>
            <person name="Ivanova N."/>
            <person name="Saunders E."/>
            <person name="Brettin T."/>
            <person name="Detter J.C."/>
            <person name="Han C."/>
            <person name="Larimer F."/>
            <person name="Land M."/>
            <person name="Hauser L."/>
            <person name="Markowitz V."/>
            <person name="Cheng J.-F."/>
            <person name="Hugenholtz P."/>
            <person name="Woyke T."/>
            <person name="Wu D."/>
            <person name="Pukall R."/>
            <person name="Klenk H.-P."/>
            <person name="Eisen J.A."/>
        </authorList>
    </citation>
    <scope>NUCLEOTIDE SEQUENCE [LARGE SCALE GENOMIC DNA]</scope>
    <source>
        <strain evidence="3">DSM 17836 / JCM 10339 / NBRC 14399</strain>
    </source>
</reference>
<feature type="transmembrane region" description="Helical" evidence="1">
    <location>
        <begin position="12"/>
        <end position="30"/>
    </location>
</feature>
<keyword evidence="1" id="KW-0472">Membrane</keyword>
<keyword evidence="3" id="KW-1185">Reference proteome</keyword>
<feature type="transmembrane region" description="Helical" evidence="1">
    <location>
        <begin position="137"/>
        <end position="158"/>
    </location>
</feature>
<dbReference type="KEGG" id="kfl:Kfla_2205"/>
<sequence length="272" mass="29450">MQRYLTRLLNRRSWPFVLLGQLMLAGYLWAEISTYFETRLGTTYVNCPGCASRELLSQLGDVTYFLAVVLVLVGAVVSRGGAGWFEPTRRPLREYAAELAALSVLSLVLVLPIMVSLACTLWFSLDRTIVTGQGGEILAILGWGLGIGVAGAWTGASLTLAVRSWPVATGVLWVAAVAEVLTVEDGYGNPTMNRLGPWMPMVNYNALLHNGTTYQIHAPGSGTPRSTGWAKLSFEHGLTFFAGFILAVVLFGGIASLIRHQLARRAVAEGHR</sequence>
<protein>
    <submittedName>
        <fullName evidence="2">Uncharacterized protein</fullName>
    </submittedName>
</protein>
<feature type="transmembrane region" description="Helical" evidence="1">
    <location>
        <begin position="62"/>
        <end position="78"/>
    </location>
</feature>
<dbReference type="AlphaFoldDB" id="D2PTG8"/>
<gene>
    <name evidence="2" type="ordered locus">Kfla_2205</name>
</gene>
<keyword evidence="1" id="KW-1133">Transmembrane helix</keyword>
<evidence type="ECO:0000313" key="2">
    <source>
        <dbReference type="EMBL" id="ADB31281.1"/>
    </source>
</evidence>
<name>D2PTG8_KRIFD</name>